<organism evidence="3 4">
    <name type="scientific">Brachybacterium tyrofermentans</name>
    <dbReference type="NCBI Taxonomy" id="47848"/>
    <lineage>
        <taxon>Bacteria</taxon>
        <taxon>Bacillati</taxon>
        <taxon>Actinomycetota</taxon>
        <taxon>Actinomycetes</taxon>
        <taxon>Micrococcales</taxon>
        <taxon>Dermabacteraceae</taxon>
        <taxon>Brachybacterium</taxon>
    </lineage>
</organism>
<proteinExistence type="predicted"/>
<keyword evidence="2" id="KW-0812">Transmembrane</keyword>
<protein>
    <submittedName>
        <fullName evidence="3">Uncharacterized protein</fullName>
    </submittedName>
</protein>
<evidence type="ECO:0000256" key="2">
    <source>
        <dbReference type="SAM" id="Phobius"/>
    </source>
</evidence>
<dbReference type="RefSeq" id="WP_343922063.1">
    <property type="nucleotide sequence ID" value="NZ_BAAAIR010000006.1"/>
</dbReference>
<keyword evidence="2" id="KW-0472">Membrane</keyword>
<dbReference type="Proteomes" id="UP001595937">
    <property type="component" value="Unassembled WGS sequence"/>
</dbReference>
<sequence length="214" mass="21416">MTAPLSPPYPPQGSQPGQNPGQNFGQNSGQNFGQHPGQPPQRSGAGKAPKILIILGSIILALAVVIGAVLAVIGISTTAGGIGDIEVFDSGSGSVTAEEGDVLQYYVETGTEVPSCDITAPSAEAIGEGTAQTSSTTIDGRQWESFDSITANEAGEYTVDCAGTPVAVGPPVSLGGIFGAVGGILLAVGGGFLGFVLLAIGVILLIVRKRRVTA</sequence>
<feature type="compositionally biased region" description="Pro residues" evidence="1">
    <location>
        <begin position="1"/>
        <end position="13"/>
    </location>
</feature>
<feature type="transmembrane region" description="Helical" evidence="2">
    <location>
        <begin position="177"/>
        <end position="207"/>
    </location>
</feature>
<comment type="caution">
    <text evidence="3">The sequence shown here is derived from an EMBL/GenBank/DDBJ whole genome shotgun (WGS) entry which is preliminary data.</text>
</comment>
<accession>A0ABW0FG44</accession>
<dbReference type="GeneID" id="303295858"/>
<feature type="region of interest" description="Disordered" evidence="1">
    <location>
        <begin position="1"/>
        <end position="46"/>
    </location>
</feature>
<feature type="transmembrane region" description="Helical" evidence="2">
    <location>
        <begin position="51"/>
        <end position="75"/>
    </location>
</feature>
<feature type="compositionally biased region" description="Low complexity" evidence="1">
    <location>
        <begin position="14"/>
        <end position="34"/>
    </location>
</feature>
<dbReference type="EMBL" id="JBHSLN010000022">
    <property type="protein sequence ID" value="MFC5297616.1"/>
    <property type="molecule type" value="Genomic_DNA"/>
</dbReference>
<gene>
    <name evidence="3" type="ORF">ACFPK8_08840</name>
</gene>
<keyword evidence="4" id="KW-1185">Reference proteome</keyword>
<evidence type="ECO:0000256" key="1">
    <source>
        <dbReference type="SAM" id="MobiDB-lite"/>
    </source>
</evidence>
<evidence type="ECO:0000313" key="3">
    <source>
        <dbReference type="EMBL" id="MFC5297616.1"/>
    </source>
</evidence>
<name>A0ABW0FG44_9MICO</name>
<reference evidence="4" key="1">
    <citation type="journal article" date="2019" name="Int. J. Syst. Evol. Microbiol.">
        <title>The Global Catalogue of Microorganisms (GCM) 10K type strain sequencing project: providing services to taxonomists for standard genome sequencing and annotation.</title>
        <authorList>
            <consortium name="The Broad Institute Genomics Platform"/>
            <consortium name="The Broad Institute Genome Sequencing Center for Infectious Disease"/>
            <person name="Wu L."/>
            <person name="Ma J."/>
        </authorList>
    </citation>
    <scope>NUCLEOTIDE SEQUENCE [LARGE SCALE GENOMIC DNA]</scope>
    <source>
        <strain evidence="4">CGMCC 1.16455</strain>
    </source>
</reference>
<evidence type="ECO:0000313" key="4">
    <source>
        <dbReference type="Proteomes" id="UP001595937"/>
    </source>
</evidence>
<keyword evidence="2" id="KW-1133">Transmembrane helix</keyword>